<evidence type="ECO:0000313" key="4">
    <source>
        <dbReference type="Proteomes" id="UP000616769"/>
    </source>
</evidence>
<evidence type="ECO:0000256" key="2">
    <source>
        <dbReference type="SAM" id="MobiDB-lite"/>
    </source>
</evidence>
<evidence type="ECO:0000313" key="3">
    <source>
        <dbReference type="EMBL" id="KPM09398.1"/>
    </source>
</evidence>
<sequence>MSHTYWNLILDLFEIKAKFVGKCQKFFEAAFDHYFKSLRDRLESKEKKIKPNNHNGEDNLEKDSKQSNSSLSERFENERSKAIKEILKFLNQQFMLLFCHEETISKLASISWFEIKSEVHETTDEKTRPVIANFSQRFEELVRKVQEKKLEKQHQRDELDQDLKKLVEVLFDSRTVLNNNFKIYYNIEIFVYSID</sequence>
<comment type="caution">
    <text evidence="3">The sequence shown here is derived from an EMBL/GenBank/DDBJ whole genome shotgun (WGS) entry which is preliminary data.</text>
</comment>
<feature type="region of interest" description="Disordered" evidence="2">
    <location>
        <begin position="46"/>
        <end position="74"/>
    </location>
</feature>
<accession>A0A132AEI1</accession>
<keyword evidence="1" id="KW-0175">Coiled coil</keyword>
<dbReference type="EMBL" id="JXLN01013493">
    <property type="protein sequence ID" value="KPM09398.1"/>
    <property type="molecule type" value="Genomic_DNA"/>
</dbReference>
<proteinExistence type="predicted"/>
<organism evidence="3 4">
    <name type="scientific">Sarcoptes scabiei</name>
    <name type="common">Itch mite</name>
    <name type="synonym">Acarus scabiei</name>
    <dbReference type="NCBI Taxonomy" id="52283"/>
    <lineage>
        <taxon>Eukaryota</taxon>
        <taxon>Metazoa</taxon>
        <taxon>Ecdysozoa</taxon>
        <taxon>Arthropoda</taxon>
        <taxon>Chelicerata</taxon>
        <taxon>Arachnida</taxon>
        <taxon>Acari</taxon>
        <taxon>Acariformes</taxon>
        <taxon>Sarcoptiformes</taxon>
        <taxon>Astigmata</taxon>
        <taxon>Psoroptidia</taxon>
        <taxon>Sarcoptoidea</taxon>
        <taxon>Sarcoptidae</taxon>
        <taxon>Sarcoptinae</taxon>
        <taxon>Sarcoptes</taxon>
    </lineage>
</organism>
<evidence type="ECO:0000256" key="1">
    <source>
        <dbReference type="SAM" id="Coils"/>
    </source>
</evidence>
<reference evidence="3 4" key="1">
    <citation type="journal article" date="2015" name="Parasit. Vectors">
        <title>Draft genome of the scabies mite.</title>
        <authorList>
            <person name="Rider S.D.Jr."/>
            <person name="Morgan M.S."/>
            <person name="Arlian L.G."/>
        </authorList>
    </citation>
    <scope>NUCLEOTIDE SEQUENCE [LARGE SCALE GENOMIC DNA]</scope>
    <source>
        <strain evidence="3">Arlian Lab</strain>
    </source>
</reference>
<gene>
    <name evidence="3" type="ORF">QR98_0079320</name>
</gene>
<name>A0A132AEI1_SARSC</name>
<feature type="coiled-coil region" evidence="1">
    <location>
        <begin position="131"/>
        <end position="162"/>
    </location>
</feature>
<dbReference type="AlphaFoldDB" id="A0A132AEI1"/>
<dbReference type="Proteomes" id="UP000616769">
    <property type="component" value="Unassembled WGS sequence"/>
</dbReference>
<feature type="compositionally biased region" description="Basic and acidic residues" evidence="2">
    <location>
        <begin position="55"/>
        <end position="65"/>
    </location>
</feature>
<protein>
    <submittedName>
        <fullName evidence="3">Uncharacterized protein</fullName>
    </submittedName>
</protein>
<dbReference type="VEuPathDB" id="VectorBase:SSCA005824"/>